<reference evidence="2 3" key="1">
    <citation type="submission" date="2019-11" db="EMBL/GenBank/DDBJ databases">
        <title>Comparative genomics of hydrocarbon-degrading Desulfosarcina strains.</title>
        <authorList>
            <person name="Watanabe M."/>
            <person name="Kojima H."/>
            <person name="Fukui M."/>
        </authorList>
    </citation>
    <scope>NUCLEOTIDE SEQUENCE [LARGE SCALE GENOMIC DNA]</scope>
    <source>
        <strain evidence="3">oXyS1</strain>
    </source>
</reference>
<feature type="domain" description="SGNH hydrolase-type esterase" evidence="1">
    <location>
        <begin position="65"/>
        <end position="227"/>
    </location>
</feature>
<dbReference type="EMBL" id="AP021879">
    <property type="protein sequence ID" value="BBO91015.1"/>
    <property type="molecule type" value="Genomic_DNA"/>
</dbReference>
<evidence type="ECO:0000259" key="1">
    <source>
        <dbReference type="Pfam" id="PF13472"/>
    </source>
</evidence>
<dbReference type="PANTHER" id="PTHR30383">
    <property type="entry name" value="THIOESTERASE 1/PROTEASE 1/LYSOPHOSPHOLIPASE L1"/>
    <property type="match status" value="1"/>
</dbReference>
<dbReference type="InterPro" id="IPR013830">
    <property type="entry name" value="SGNH_hydro"/>
</dbReference>
<organism evidence="2 3">
    <name type="scientific">Desulfosarcina ovata subsp. ovata</name>
    <dbReference type="NCBI Taxonomy" id="2752305"/>
    <lineage>
        <taxon>Bacteria</taxon>
        <taxon>Pseudomonadati</taxon>
        <taxon>Thermodesulfobacteriota</taxon>
        <taxon>Desulfobacteria</taxon>
        <taxon>Desulfobacterales</taxon>
        <taxon>Desulfosarcinaceae</taxon>
        <taxon>Desulfosarcina</taxon>
    </lineage>
</organism>
<dbReference type="GO" id="GO:0004622">
    <property type="term" value="F:phosphatidylcholine lysophospholipase activity"/>
    <property type="evidence" value="ECO:0007669"/>
    <property type="project" value="TreeGrafter"/>
</dbReference>
<dbReference type="InterPro" id="IPR036514">
    <property type="entry name" value="SGNH_hydro_sf"/>
</dbReference>
<dbReference type="Pfam" id="PF13472">
    <property type="entry name" value="Lipase_GDSL_2"/>
    <property type="match status" value="1"/>
</dbReference>
<dbReference type="CDD" id="cd01822">
    <property type="entry name" value="Lysophospholipase_L1_like"/>
    <property type="match status" value="1"/>
</dbReference>
<dbReference type="Proteomes" id="UP000422108">
    <property type="component" value="Chromosome"/>
</dbReference>
<dbReference type="RefSeq" id="WP_155311996.1">
    <property type="nucleotide sequence ID" value="NZ_AP021879.1"/>
</dbReference>
<protein>
    <submittedName>
        <fullName evidence="2">Arylesterase</fullName>
    </submittedName>
</protein>
<evidence type="ECO:0000313" key="3">
    <source>
        <dbReference type="Proteomes" id="UP000422108"/>
    </source>
</evidence>
<dbReference type="InterPro" id="IPR051532">
    <property type="entry name" value="Ester_Hydrolysis_Enzymes"/>
</dbReference>
<accession>A0A5K8AEG4</accession>
<proteinExistence type="predicted"/>
<dbReference type="Gene3D" id="3.40.50.1110">
    <property type="entry name" value="SGNH hydrolase"/>
    <property type="match status" value="1"/>
</dbReference>
<gene>
    <name evidence="2" type="ORF">DSCOOX_41950</name>
</gene>
<dbReference type="SUPFAM" id="SSF52266">
    <property type="entry name" value="SGNH hydrolase"/>
    <property type="match status" value="1"/>
</dbReference>
<keyword evidence="3" id="KW-1185">Reference proteome</keyword>
<dbReference type="PANTHER" id="PTHR30383:SF24">
    <property type="entry name" value="THIOESTERASE 1_PROTEASE 1_LYSOPHOSPHOLIPASE L1"/>
    <property type="match status" value="1"/>
</dbReference>
<evidence type="ECO:0000313" key="2">
    <source>
        <dbReference type="EMBL" id="BBO91015.1"/>
    </source>
</evidence>
<name>A0A5K8AEG4_9BACT</name>
<dbReference type="AlphaFoldDB" id="A0A5K8AEG4"/>
<sequence length="246" mass="26317">MANSLKSTFDSNTRLRARQRLRNGLILLVIGFSLVLSGCSQEPTNENADTQVQAPVPAYAGTIVAMGDSLTAGLGVSPEDAYPAQLERRLQEAGHDYRVVNAGVSGETSSGAVSRIDWVIGSLSPDIVILETGANDGLRGLDPGLLEANLDQLVTTLKAHQIQVILAGMLMLPNLGPDYTHAFARIYPSIAAKHDLIFIPFFLEGVAGKSSLNQPDHLHPTDRGYAVVVETVLPYVMDAIRKSSAE</sequence>